<organism evidence="1 2">
    <name type="scientific">Perkinsus chesapeaki</name>
    <name type="common">Clam parasite</name>
    <name type="synonym">Perkinsus andrewsi</name>
    <dbReference type="NCBI Taxonomy" id="330153"/>
    <lineage>
        <taxon>Eukaryota</taxon>
        <taxon>Sar</taxon>
        <taxon>Alveolata</taxon>
        <taxon>Perkinsozoa</taxon>
        <taxon>Perkinsea</taxon>
        <taxon>Perkinsida</taxon>
        <taxon>Perkinsidae</taxon>
        <taxon>Perkinsus</taxon>
    </lineage>
</organism>
<dbReference type="EMBL" id="JAAPAO010000413">
    <property type="protein sequence ID" value="KAF4660439.1"/>
    <property type="molecule type" value="Genomic_DNA"/>
</dbReference>
<dbReference type="AlphaFoldDB" id="A0A7J6LMC3"/>
<name>A0A7J6LMC3_PERCH</name>
<reference evidence="1 2" key="1">
    <citation type="submission" date="2020-04" db="EMBL/GenBank/DDBJ databases">
        <title>Perkinsus chesapeaki whole genome sequence.</title>
        <authorList>
            <person name="Bogema D.R."/>
        </authorList>
    </citation>
    <scope>NUCLEOTIDE SEQUENCE [LARGE SCALE GENOMIC DNA]</scope>
    <source>
        <strain evidence="1">ATCC PRA-425</strain>
    </source>
</reference>
<proteinExistence type="predicted"/>
<sequence length="127" mass="14355">MSTSTSLAAAQSPVGFEIDQFIMRQLCHTLEFLAFLTETDFAHLMEVSRACRLEADSAEEKWFREFHTDLRLFGEKTSRVIQPPEGLTMREVSIISTRLPQAFDVGRAPTNGKVRFSEGGEWGERVA</sequence>
<dbReference type="Proteomes" id="UP000591131">
    <property type="component" value="Unassembled WGS sequence"/>
</dbReference>
<evidence type="ECO:0000313" key="2">
    <source>
        <dbReference type="Proteomes" id="UP000591131"/>
    </source>
</evidence>
<protein>
    <submittedName>
        <fullName evidence="1">Uncharacterized protein</fullName>
    </submittedName>
</protein>
<gene>
    <name evidence="1" type="ORF">FOL47_007168</name>
</gene>
<comment type="caution">
    <text evidence="1">The sequence shown here is derived from an EMBL/GenBank/DDBJ whole genome shotgun (WGS) entry which is preliminary data.</text>
</comment>
<evidence type="ECO:0000313" key="1">
    <source>
        <dbReference type="EMBL" id="KAF4660439.1"/>
    </source>
</evidence>
<keyword evidence="2" id="KW-1185">Reference proteome</keyword>
<accession>A0A7J6LMC3</accession>